<dbReference type="InParanoid" id="A0A136JA43"/>
<dbReference type="Proteomes" id="UP000070501">
    <property type="component" value="Unassembled WGS sequence"/>
</dbReference>
<dbReference type="InterPro" id="IPR012340">
    <property type="entry name" value="NA-bd_OB-fold"/>
</dbReference>
<dbReference type="InterPro" id="IPR048670">
    <property type="entry name" value="IF5A-like_N"/>
</dbReference>
<keyword evidence="6" id="KW-1185">Reference proteome</keyword>
<accession>A0A136JA43</accession>
<reference evidence="6" key="1">
    <citation type="submission" date="2016-02" db="EMBL/GenBank/DDBJ databases">
        <title>Draft genome sequence of Microdochium bolleyi, a fungal endophyte of beachgrass.</title>
        <authorList>
            <consortium name="DOE Joint Genome Institute"/>
            <person name="David A.S."/>
            <person name="May G."/>
            <person name="Haridas S."/>
            <person name="Lim J."/>
            <person name="Wang M."/>
            <person name="Labutti K."/>
            <person name="Lipzen A."/>
            <person name="Barry K."/>
            <person name="Grigoriev I.V."/>
        </authorList>
    </citation>
    <scope>NUCLEOTIDE SEQUENCE [LARGE SCALE GENOMIC DNA]</scope>
    <source>
        <strain evidence="6">J235TASD1</strain>
    </source>
</reference>
<proteinExistence type="inferred from homology"/>
<dbReference type="Gene3D" id="2.40.50.140">
    <property type="entry name" value="Nucleic acid-binding proteins"/>
    <property type="match status" value="1"/>
</dbReference>
<dbReference type="Gene3D" id="2.30.30.30">
    <property type="match status" value="1"/>
</dbReference>
<feature type="region of interest" description="Disordered" evidence="3">
    <location>
        <begin position="191"/>
        <end position="210"/>
    </location>
</feature>
<dbReference type="GO" id="GO:0003723">
    <property type="term" value="F:RNA binding"/>
    <property type="evidence" value="ECO:0007669"/>
    <property type="project" value="InterPro"/>
</dbReference>
<comment type="similarity">
    <text evidence="2">Belongs to the eIF-5A family. Hex1 subfamily.</text>
</comment>
<dbReference type="PANTHER" id="PTHR11673">
    <property type="entry name" value="TRANSLATION INITIATION FACTOR 5A FAMILY MEMBER"/>
    <property type="match status" value="1"/>
</dbReference>
<feature type="compositionally biased region" description="Polar residues" evidence="3">
    <location>
        <begin position="138"/>
        <end position="153"/>
    </location>
</feature>
<protein>
    <recommendedName>
        <fullName evidence="4">Translation initiation factor 5A-like N-terminal domain-containing protein</fullName>
    </recommendedName>
</protein>
<dbReference type="GO" id="GO:0140266">
    <property type="term" value="C:Woronin body"/>
    <property type="evidence" value="ECO:0007669"/>
    <property type="project" value="UniProtKB-ARBA"/>
</dbReference>
<name>A0A136JA43_9PEZI</name>
<dbReference type="InterPro" id="IPR014722">
    <property type="entry name" value="Rib_uL2_dom2"/>
</dbReference>
<dbReference type="OrthoDB" id="9975114at2759"/>
<gene>
    <name evidence="5" type="ORF">Micbo1qcDRAFT_231558</name>
</gene>
<dbReference type="Pfam" id="PF21485">
    <property type="entry name" value="IF5A-like_N"/>
    <property type="match status" value="1"/>
</dbReference>
<dbReference type="CDD" id="cd04469">
    <property type="entry name" value="S1_Hex1"/>
    <property type="match status" value="1"/>
</dbReference>
<feature type="domain" description="Translation initiation factor 5A-like N-terminal" evidence="4">
    <location>
        <begin position="326"/>
        <end position="377"/>
    </location>
</feature>
<dbReference type="InterPro" id="IPR001884">
    <property type="entry name" value="IF5A-like"/>
</dbReference>
<dbReference type="InterPro" id="IPR008991">
    <property type="entry name" value="Translation_prot_SH3-like_sf"/>
</dbReference>
<dbReference type="STRING" id="196109.A0A136JA43"/>
<evidence type="ECO:0000256" key="3">
    <source>
        <dbReference type="SAM" id="MobiDB-lite"/>
    </source>
</evidence>
<evidence type="ECO:0000256" key="2">
    <source>
        <dbReference type="ARBA" id="ARBA00061629"/>
    </source>
</evidence>
<organism evidence="5 6">
    <name type="scientific">Microdochium bolleyi</name>
    <dbReference type="NCBI Taxonomy" id="196109"/>
    <lineage>
        <taxon>Eukaryota</taxon>
        <taxon>Fungi</taxon>
        <taxon>Dikarya</taxon>
        <taxon>Ascomycota</taxon>
        <taxon>Pezizomycotina</taxon>
        <taxon>Sordariomycetes</taxon>
        <taxon>Xylariomycetidae</taxon>
        <taxon>Xylariales</taxon>
        <taxon>Microdochiaceae</taxon>
        <taxon>Microdochium</taxon>
    </lineage>
</organism>
<evidence type="ECO:0000259" key="4">
    <source>
        <dbReference type="Pfam" id="PF21485"/>
    </source>
</evidence>
<dbReference type="FunFam" id="2.30.30.30:FF:000033">
    <property type="entry name" value="Woronin body major protein HEX1"/>
    <property type="match status" value="1"/>
</dbReference>
<dbReference type="InterPro" id="IPR037318">
    <property type="entry name" value="Hex1_S1"/>
</dbReference>
<sequence>MANKVASLSAGRPNLGYGLWAKKKSKRNLLVFHPVVEKRTLRAAKVATLDFEARVPVPFSVFPSSYREKEVETKTTKTHEEIQVSVAEKPGREGQFSSVSASVQVPPQEQRISEQEVRFTREEEHYPRPGVQVHSERIQQQARPSYSSFTETSVEVDRKHIPSYTSIDRIEREYRARAQPTYQESFRVTGATVDPPRSTASYSSHHSHQAPVVTGTTVDGFQDIPHYPSAPVNVSGVTVDASKPVPTYTKETKVVEETVKYPRYTSPTKQKSRMGYYDNDGQYHSIRQGLHKMADKILPHSHHHHHHDVEVVRESSGAAAPAAIPNTVTIPCHHIRMGDILMLQGRPCQVIRISTSAATGQHRYLGVDLFTKQLHEESSFISNPAPSVVVQTMLGPILKQYRVLDLQDGNVVAMTESGEVKTGLPVIDQGGLWERLSRAFSTGRGSVRILVISDNGRELAVDSKVVHGSSL</sequence>
<dbReference type="SUPFAM" id="SSF50104">
    <property type="entry name" value="Translation proteins SH3-like domain"/>
    <property type="match status" value="1"/>
</dbReference>
<dbReference type="GO" id="GO:0030428">
    <property type="term" value="C:cell septum"/>
    <property type="evidence" value="ECO:0007669"/>
    <property type="project" value="UniProtKB-SubCell"/>
</dbReference>
<comment type="subcellular location">
    <subcellularLocation>
        <location evidence="1">Cell septum</location>
    </subcellularLocation>
</comment>
<feature type="region of interest" description="Disordered" evidence="3">
    <location>
        <begin position="127"/>
        <end position="154"/>
    </location>
</feature>
<dbReference type="AlphaFoldDB" id="A0A136JA43"/>
<dbReference type="GO" id="GO:0003746">
    <property type="term" value="F:translation elongation factor activity"/>
    <property type="evidence" value="ECO:0007669"/>
    <property type="project" value="InterPro"/>
</dbReference>
<evidence type="ECO:0000256" key="1">
    <source>
        <dbReference type="ARBA" id="ARBA00004431"/>
    </source>
</evidence>
<dbReference type="GO" id="GO:0043022">
    <property type="term" value="F:ribosome binding"/>
    <property type="evidence" value="ECO:0007669"/>
    <property type="project" value="InterPro"/>
</dbReference>
<evidence type="ECO:0000313" key="6">
    <source>
        <dbReference type="Proteomes" id="UP000070501"/>
    </source>
</evidence>
<dbReference type="GO" id="GO:0045901">
    <property type="term" value="P:positive regulation of translational elongation"/>
    <property type="evidence" value="ECO:0007669"/>
    <property type="project" value="InterPro"/>
</dbReference>
<dbReference type="EMBL" id="KQ964247">
    <property type="protein sequence ID" value="KXJ93956.1"/>
    <property type="molecule type" value="Genomic_DNA"/>
</dbReference>
<dbReference type="SUPFAM" id="SSF50249">
    <property type="entry name" value="Nucleic acid-binding proteins"/>
    <property type="match status" value="1"/>
</dbReference>
<evidence type="ECO:0000313" key="5">
    <source>
        <dbReference type="EMBL" id="KXJ93956.1"/>
    </source>
</evidence>